<dbReference type="HOGENOM" id="CLU_1361277_0_0_1"/>
<dbReference type="Proteomes" id="UP000039046">
    <property type="component" value="Unassembled WGS sequence"/>
</dbReference>
<sequence>MLELRLEVLNTTFLNLADKHAAFANGDAERPHWTCAYSIMNTYADALHDLFGRDRAKQWLRRECDWRGEVAGFCIQWAQAYCYLDQMAMQYGEECQMTPVSVTQLESLLADVSKTLAASLVGFDLPPEAIAFIREWEGQDGESEDEDEGKEWEDDDDDEDEEWEEGDDDEESVAGVDTDGDEDGSAEFYRNWLNGKTILEC</sequence>
<feature type="compositionally biased region" description="Acidic residues" evidence="1">
    <location>
        <begin position="138"/>
        <end position="185"/>
    </location>
</feature>
<evidence type="ECO:0000313" key="3">
    <source>
        <dbReference type="Proteomes" id="UP000039046"/>
    </source>
</evidence>
<keyword evidence="3" id="KW-1185">Reference proteome</keyword>
<evidence type="ECO:0000256" key="1">
    <source>
        <dbReference type="SAM" id="MobiDB-lite"/>
    </source>
</evidence>
<feature type="region of interest" description="Disordered" evidence="1">
    <location>
        <begin position="135"/>
        <end position="187"/>
    </location>
</feature>
<gene>
    <name evidence="2" type="ORF">VHEMI08351</name>
</gene>
<organism evidence="2 3">
    <name type="scientific">[Torrubiella] hemipterigena</name>
    <dbReference type="NCBI Taxonomy" id="1531966"/>
    <lineage>
        <taxon>Eukaryota</taxon>
        <taxon>Fungi</taxon>
        <taxon>Dikarya</taxon>
        <taxon>Ascomycota</taxon>
        <taxon>Pezizomycotina</taxon>
        <taxon>Sordariomycetes</taxon>
        <taxon>Hypocreomycetidae</taxon>
        <taxon>Hypocreales</taxon>
        <taxon>Clavicipitaceae</taxon>
        <taxon>Clavicipitaceae incertae sedis</taxon>
        <taxon>'Torrubiella' clade</taxon>
    </lineage>
</organism>
<accession>A0A0A1TPL3</accession>
<proteinExistence type="predicted"/>
<name>A0A0A1TPL3_9HYPO</name>
<evidence type="ECO:0000313" key="2">
    <source>
        <dbReference type="EMBL" id="CEJ92717.1"/>
    </source>
</evidence>
<protein>
    <submittedName>
        <fullName evidence="2">Uncharacterized protein</fullName>
    </submittedName>
</protein>
<dbReference type="AlphaFoldDB" id="A0A0A1TPL3"/>
<dbReference type="EMBL" id="CDHN01000005">
    <property type="protein sequence ID" value="CEJ92717.1"/>
    <property type="molecule type" value="Genomic_DNA"/>
</dbReference>
<reference evidence="2 3" key="1">
    <citation type="journal article" date="2015" name="Genome Announc.">
        <title>Draft Genome Sequence and Gene Annotation of the Entomopathogenic Fungus Verticillium hemipterigenum.</title>
        <authorList>
            <person name="Horn F."/>
            <person name="Habel A."/>
            <person name="Scharf D.H."/>
            <person name="Dworschak J."/>
            <person name="Brakhage A.A."/>
            <person name="Guthke R."/>
            <person name="Hertweck C."/>
            <person name="Linde J."/>
        </authorList>
    </citation>
    <scope>NUCLEOTIDE SEQUENCE [LARGE SCALE GENOMIC DNA]</scope>
</reference>